<accession>A0A0F8WZZ3</accession>
<name>A0A0F8WZZ3_9ZZZZ</name>
<feature type="non-terminal residue" evidence="3">
    <location>
        <position position="1"/>
    </location>
</feature>
<dbReference type="SUPFAM" id="SSF51430">
    <property type="entry name" value="NAD(P)-linked oxidoreductase"/>
    <property type="match status" value="1"/>
</dbReference>
<dbReference type="InterPro" id="IPR036812">
    <property type="entry name" value="NAD(P)_OxRdtase_dom_sf"/>
</dbReference>
<organism evidence="3">
    <name type="scientific">marine sediment metagenome</name>
    <dbReference type="NCBI Taxonomy" id="412755"/>
    <lineage>
        <taxon>unclassified sequences</taxon>
        <taxon>metagenomes</taxon>
        <taxon>ecological metagenomes</taxon>
    </lineage>
</organism>
<dbReference type="PANTHER" id="PTHR43364:SF4">
    <property type="entry name" value="NAD(P)-LINKED OXIDOREDUCTASE SUPERFAMILY PROTEIN"/>
    <property type="match status" value="1"/>
</dbReference>
<evidence type="ECO:0000313" key="3">
    <source>
        <dbReference type="EMBL" id="KKK62402.1"/>
    </source>
</evidence>
<sequence>RAIGVSNFGVSYLKEIVAAGRVETNQLPYNLLFRPIEFQLKPLCETHDIGILCYSALAHGLLTGKFASADDVPAGRARTRHFSKDREHTRHGEPGCEAETFAAIDTLRTICEDIGQPMARVALAWLMAQSNVTAVIAGARNAQQAADNAAAADLELDDDVCSKLNGATRAVKQHLATNADPWQHDSRMER</sequence>
<dbReference type="EMBL" id="LAZR01062009">
    <property type="protein sequence ID" value="KKK62402.1"/>
    <property type="molecule type" value="Genomic_DNA"/>
</dbReference>
<dbReference type="PANTHER" id="PTHR43364">
    <property type="entry name" value="NADH-SPECIFIC METHYLGLYOXAL REDUCTASE-RELATED"/>
    <property type="match status" value="1"/>
</dbReference>
<feature type="domain" description="NADP-dependent oxidoreductase" evidence="2">
    <location>
        <begin position="1"/>
        <end position="166"/>
    </location>
</feature>
<keyword evidence="1" id="KW-0560">Oxidoreductase</keyword>
<dbReference type="InterPro" id="IPR023210">
    <property type="entry name" value="NADP_OxRdtase_dom"/>
</dbReference>
<dbReference type="InterPro" id="IPR050523">
    <property type="entry name" value="AKR_Detox_Biosynth"/>
</dbReference>
<proteinExistence type="predicted"/>
<dbReference type="Pfam" id="PF00248">
    <property type="entry name" value="Aldo_ket_red"/>
    <property type="match status" value="1"/>
</dbReference>
<dbReference type="Gene3D" id="3.20.20.100">
    <property type="entry name" value="NADP-dependent oxidoreductase domain"/>
    <property type="match status" value="1"/>
</dbReference>
<reference evidence="3" key="1">
    <citation type="journal article" date="2015" name="Nature">
        <title>Complex archaea that bridge the gap between prokaryotes and eukaryotes.</title>
        <authorList>
            <person name="Spang A."/>
            <person name="Saw J.H."/>
            <person name="Jorgensen S.L."/>
            <person name="Zaremba-Niedzwiedzka K."/>
            <person name="Martijn J."/>
            <person name="Lind A.E."/>
            <person name="van Eijk R."/>
            <person name="Schleper C."/>
            <person name="Guy L."/>
            <person name="Ettema T.J."/>
        </authorList>
    </citation>
    <scope>NUCLEOTIDE SEQUENCE</scope>
</reference>
<gene>
    <name evidence="3" type="ORF">LCGC14_3004680</name>
</gene>
<dbReference type="GO" id="GO:0016491">
    <property type="term" value="F:oxidoreductase activity"/>
    <property type="evidence" value="ECO:0007669"/>
    <property type="project" value="UniProtKB-KW"/>
</dbReference>
<dbReference type="AlphaFoldDB" id="A0A0F8WZZ3"/>
<protein>
    <recommendedName>
        <fullName evidence="2">NADP-dependent oxidoreductase domain-containing protein</fullName>
    </recommendedName>
</protein>
<evidence type="ECO:0000256" key="1">
    <source>
        <dbReference type="ARBA" id="ARBA00023002"/>
    </source>
</evidence>
<comment type="caution">
    <text evidence="3">The sequence shown here is derived from an EMBL/GenBank/DDBJ whole genome shotgun (WGS) entry which is preliminary data.</text>
</comment>
<evidence type="ECO:0000259" key="2">
    <source>
        <dbReference type="Pfam" id="PF00248"/>
    </source>
</evidence>